<protein>
    <submittedName>
        <fullName evidence="2">Uncharacterized protein</fullName>
    </submittedName>
</protein>
<evidence type="ECO:0000313" key="3">
    <source>
        <dbReference type="Proteomes" id="UP000198942"/>
    </source>
</evidence>
<reference evidence="3" key="1">
    <citation type="submission" date="2016-10" db="EMBL/GenBank/DDBJ databases">
        <authorList>
            <person name="Varghese N."/>
            <person name="Submissions S."/>
        </authorList>
    </citation>
    <scope>NUCLEOTIDE SEQUENCE [LARGE SCALE GENOMIC DNA]</scope>
    <source>
        <strain evidence="3">Gh-48</strain>
    </source>
</reference>
<dbReference type="AlphaFoldDB" id="A0A1H7ZTR6"/>
<feature type="signal peptide" evidence="1">
    <location>
        <begin position="1"/>
        <end position="26"/>
    </location>
</feature>
<accession>A0A1H7ZTR6</accession>
<dbReference type="Proteomes" id="UP000198942">
    <property type="component" value="Unassembled WGS sequence"/>
</dbReference>
<keyword evidence="1" id="KW-0732">Signal</keyword>
<organism evidence="2 3">
    <name type="scientific">Mucilaginibacter gossypiicola</name>
    <dbReference type="NCBI Taxonomy" id="551995"/>
    <lineage>
        <taxon>Bacteria</taxon>
        <taxon>Pseudomonadati</taxon>
        <taxon>Bacteroidota</taxon>
        <taxon>Sphingobacteriia</taxon>
        <taxon>Sphingobacteriales</taxon>
        <taxon>Sphingobacteriaceae</taxon>
        <taxon>Mucilaginibacter</taxon>
    </lineage>
</organism>
<sequence>MNREKFFGLVKVAGMFLAIMAVVSCAPGGGSTSRKKMPGFSSVSGFEGPMPFEGRNASSKLSSGDFAFTTNNVDMMLDGNLHEFVLVALPNAANDSLAISLVNSFKPMALPLLTSWAARQKQGVVIDLSSHTQAAHRTDYTLEKPGDFLIPVVVIWDAASVARVGALKSMVAGVPSVSLSCTSGMDPVKN</sequence>
<proteinExistence type="predicted"/>
<gene>
    <name evidence="2" type="ORF">SAMN05192574_101205</name>
</gene>
<dbReference type="STRING" id="551995.SAMN05192574_101205"/>
<evidence type="ECO:0000256" key="1">
    <source>
        <dbReference type="SAM" id="SignalP"/>
    </source>
</evidence>
<dbReference type="OrthoDB" id="677572at2"/>
<dbReference type="PROSITE" id="PS51257">
    <property type="entry name" value="PROKAR_LIPOPROTEIN"/>
    <property type="match status" value="1"/>
</dbReference>
<feature type="chain" id="PRO_5011457366" evidence="1">
    <location>
        <begin position="27"/>
        <end position="190"/>
    </location>
</feature>
<dbReference type="RefSeq" id="WP_091206396.1">
    <property type="nucleotide sequence ID" value="NZ_FOCL01000001.1"/>
</dbReference>
<evidence type="ECO:0000313" key="2">
    <source>
        <dbReference type="EMBL" id="SEM62032.1"/>
    </source>
</evidence>
<name>A0A1H7ZTR6_9SPHI</name>
<dbReference type="EMBL" id="FOCL01000001">
    <property type="protein sequence ID" value="SEM62032.1"/>
    <property type="molecule type" value="Genomic_DNA"/>
</dbReference>
<keyword evidence="3" id="KW-1185">Reference proteome</keyword>